<organism evidence="2 3">
    <name type="scientific">Claviceps aff. purpurea</name>
    <dbReference type="NCBI Taxonomy" id="1967640"/>
    <lineage>
        <taxon>Eukaryota</taxon>
        <taxon>Fungi</taxon>
        <taxon>Dikarya</taxon>
        <taxon>Ascomycota</taxon>
        <taxon>Pezizomycotina</taxon>
        <taxon>Sordariomycetes</taxon>
        <taxon>Hypocreomycetidae</taxon>
        <taxon>Hypocreales</taxon>
        <taxon>Clavicipitaceae</taxon>
        <taxon>Claviceps</taxon>
    </lineage>
</organism>
<protein>
    <submittedName>
        <fullName evidence="2">Uncharacterized protein</fullName>
    </submittedName>
</protein>
<feature type="compositionally biased region" description="Low complexity" evidence="1">
    <location>
        <begin position="1"/>
        <end position="16"/>
    </location>
</feature>
<dbReference type="AlphaFoldDB" id="A0A9P7U1A0"/>
<dbReference type="Proteomes" id="UP000707071">
    <property type="component" value="Unassembled WGS sequence"/>
</dbReference>
<reference evidence="2 3" key="1">
    <citation type="journal article" date="2020" name="bioRxiv">
        <title>Whole genome comparisons of ergot fungi reveals the divergence and evolution of species within the genus Claviceps are the result of varying mechanisms driving genome evolution and host range expansion.</title>
        <authorList>
            <person name="Wyka S.A."/>
            <person name="Mondo S.J."/>
            <person name="Liu M."/>
            <person name="Dettman J."/>
            <person name="Nalam V."/>
            <person name="Broders K.D."/>
        </authorList>
    </citation>
    <scope>NUCLEOTIDE SEQUENCE [LARGE SCALE GENOMIC DNA]</scope>
    <source>
        <strain evidence="2 3">Clav52</strain>
    </source>
</reference>
<evidence type="ECO:0000256" key="1">
    <source>
        <dbReference type="SAM" id="MobiDB-lite"/>
    </source>
</evidence>
<sequence>MAASNAAAAARIGAQADSRVPSPRLPIQSNGSEEKNWRPAGGLSQSYPRQLGDDDFEQMPEGLVNEMACTE</sequence>
<dbReference type="EMBL" id="SRRH01000371">
    <property type="protein sequence ID" value="KAG6290150.1"/>
    <property type="molecule type" value="Genomic_DNA"/>
</dbReference>
<name>A0A9P7U1A0_9HYPO</name>
<comment type="caution">
    <text evidence="2">The sequence shown here is derived from an EMBL/GenBank/DDBJ whole genome shotgun (WGS) entry which is preliminary data.</text>
</comment>
<gene>
    <name evidence="2" type="ORF">E4U09_004589</name>
</gene>
<feature type="region of interest" description="Disordered" evidence="1">
    <location>
        <begin position="1"/>
        <end position="71"/>
    </location>
</feature>
<evidence type="ECO:0000313" key="2">
    <source>
        <dbReference type="EMBL" id="KAG6290150.1"/>
    </source>
</evidence>
<evidence type="ECO:0000313" key="3">
    <source>
        <dbReference type="Proteomes" id="UP000707071"/>
    </source>
</evidence>
<accession>A0A9P7U1A0</accession>
<proteinExistence type="predicted"/>
<keyword evidence="3" id="KW-1185">Reference proteome</keyword>